<dbReference type="Proteomes" id="UP001275932">
    <property type="component" value="Unassembled WGS sequence"/>
</dbReference>
<reference evidence="2 3" key="1">
    <citation type="submission" date="2022-03" db="EMBL/GenBank/DDBJ databases">
        <title>Novel taxa within the pig intestine.</title>
        <authorList>
            <person name="Wylensek D."/>
            <person name="Bishof K."/>
            <person name="Afrizal A."/>
            <person name="Clavel T."/>
        </authorList>
    </citation>
    <scope>NUCLEOTIDE SEQUENCE [LARGE SCALE GENOMIC DNA]</scope>
    <source>
        <strain evidence="2 3">CLA-KB-P66</strain>
    </source>
</reference>
<feature type="transmembrane region" description="Helical" evidence="1">
    <location>
        <begin position="20"/>
        <end position="40"/>
    </location>
</feature>
<dbReference type="RefSeq" id="WP_370396919.1">
    <property type="nucleotide sequence ID" value="NZ_JALBUT010000004.1"/>
</dbReference>
<keyword evidence="1" id="KW-0472">Membrane</keyword>
<dbReference type="EMBL" id="JALBUT010000004">
    <property type="protein sequence ID" value="MDX8415471.1"/>
    <property type="molecule type" value="Genomic_DNA"/>
</dbReference>
<keyword evidence="1" id="KW-1133">Transmembrane helix</keyword>
<evidence type="ECO:0000256" key="1">
    <source>
        <dbReference type="SAM" id="Phobius"/>
    </source>
</evidence>
<name>A0ABU4WFX9_9BACT</name>
<evidence type="ECO:0000313" key="2">
    <source>
        <dbReference type="EMBL" id="MDX8415471.1"/>
    </source>
</evidence>
<organism evidence="2 3">
    <name type="scientific">Intestinicryptomonas porci</name>
    <dbReference type="NCBI Taxonomy" id="2926320"/>
    <lineage>
        <taxon>Bacteria</taxon>
        <taxon>Pseudomonadati</taxon>
        <taxon>Verrucomicrobiota</taxon>
        <taxon>Opitutia</taxon>
        <taxon>Opitutales</taxon>
        <taxon>Intestinicryptomonaceae</taxon>
        <taxon>Intestinicryptomonas</taxon>
    </lineage>
</organism>
<proteinExistence type="predicted"/>
<accession>A0ABU4WFX9</accession>
<evidence type="ECO:0000313" key="3">
    <source>
        <dbReference type="Proteomes" id="UP001275932"/>
    </source>
</evidence>
<protein>
    <submittedName>
        <fullName evidence="2">Uncharacterized protein</fullName>
    </submittedName>
</protein>
<keyword evidence="3" id="KW-1185">Reference proteome</keyword>
<feature type="transmembrane region" description="Helical" evidence="1">
    <location>
        <begin position="61"/>
        <end position="83"/>
    </location>
</feature>
<gene>
    <name evidence="2" type="ORF">MOX91_04655</name>
</gene>
<sequence length="86" mass="9871">MNSYSEYGFWDFFVEVVFSQGFLVSASLVVIFAFLCFRFYKLNFTAVDTSESENNGSYKMGLNISLLMLMGTAATLYFLYLLYSLL</sequence>
<comment type="caution">
    <text evidence="2">The sequence shown here is derived from an EMBL/GenBank/DDBJ whole genome shotgun (WGS) entry which is preliminary data.</text>
</comment>
<keyword evidence="1" id="KW-0812">Transmembrane</keyword>